<accession>M3J0C4</accession>
<dbReference type="PANTHER" id="PTHR21292:SF1">
    <property type="entry name" value="EXOCYST COMPLEX COMPONENT 3"/>
    <property type="match status" value="1"/>
</dbReference>
<sequence>MSDSTLSKISELIKLEDDLAKIGTIRQQFLKEKSSVDVKLSTTTQVQIDAIMNNLANLNNTSAKLSSIKGSIGEVQKIHDQTISSVRDYDTIKKITMVNQFLSQVANLYEDISGFKKFLDALNQKISIELENLQNDLHYPLPNFMQIHASFTQARNFQDYLEVYSRNLTDDLQSIVYKIVSPMKKTIKLFDDLLNEGIQSLTEVTKVQNFECFFKIIAVIVWEEKQDLKFSSINNLHMNLEDAKTVNYKDFRGRPRNYKKFFFDKLRANLHEIFDACVEYYGNDKVQVYNGLDWLEEELKFVHETLDKAFPSGWKVSSFIHDVYYNRLHQFTMDIINTDPPAEDLLTILSYDSKYGKFVSEFGVQQKSIIGEELKENVLDDYLKNITNRMKEWNDNLIRQETKTFTERVSAPELFPHSQNIEDLDINNNVITMAIDINVYVLPDFKIPLTMLKEQADVAANSNYAKILVEVIENWSACYVNRIASFRELVDEEMDRYMSVFNNDRYLIKESKAKRLFRKKPPAPVDLDNLSPEEQSKLSREGLIEYLAALANSLELSDDMMMEKFAPAYKEKVHTNYHARITKAFDVASESSSALISEVLSAISDIIMNDLTPALCKLFSKKWLEDGSSQTGEPTTANLVVETISEYMGEMRQYCVYDVYELMFRIFLDNFIPTYIRIGYENILHGDGKRIDPHATKKFKSFSEGISRDVETFFNGLDPLFTKKDAEYFFSSLHAIEMLAELGTCDPNSIQEAWQHMVLPKFYDCSVQYIRGVCLCRKDMDKSQVKRLVPVLQEIKTEYHKQVEPPQTTIFTLNDFQFQD</sequence>
<evidence type="ECO:0000313" key="5">
    <source>
        <dbReference type="Proteomes" id="UP000011777"/>
    </source>
</evidence>
<dbReference type="PANTHER" id="PTHR21292">
    <property type="entry name" value="EXOCYST COMPLEX COMPONENT SEC6-RELATED"/>
    <property type="match status" value="1"/>
</dbReference>
<dbReference type="Pfam" id="PF06046">
    <property type="entry name" value="Sec6"/>
    <property type="match status" value="1"/>
</dbReference>
<protein>
    <submittedName>
        <fullName evidence="4">Exocyst complex component, putative</fullName>
    </submittedName>
</protein>
<evidence type="ECO:0000256" key="3">
    <source>
        <dbReference type="ARBA" id="ARBA00022483"/>
    </source>
</evidence>
<evidence type="ECO:0000256" key="2">
    <source>
        <dbReference type="ARBA" id="ARBA00022448"/>
    </source>
</evidence>
<name>M3J0C4_CANMX</name>
<dbReference type="OrthoDB" id="190098at2759"/>
<dbReference type="EMBL" id="AOGT01002532">
    <property type="protein sequence ID" value="EMG45308.1"/>
    <property type="molecule type" value="Genomic_DNA"/>
</dbReference>
<keyword evidence="3" id="KW-0268">Exocytosis</keyword>
<gene>
    <name evidence="4" type="ORF">G210_4514</name>
</gene>
<organism evidence="4 5">
    <name type="scientific">Candida maltosa (strain Xu316)</name>
    <name type="common">Yeast</name>
    <dbReference type="NCBI Taxonomy" id="1245528"/>
    <lineage>
        <taxon>Eukaryota</taxon>
        <taxon>Fungi</taxon>
        <taxon>Dikarya</taxon>
        <taxon>Ascomycota</taxon>
        <taxon>Saccharomycotina</taxon>
        <taxon>Pichiomycetes</taxon>
        <taxon>Debaryomycetaceae</taxon>
        <taxon>Candida/Lodderomyces clade</taxon>
        <taxon>Candida</taxon>
    </lineage>
</organism>
<keyword evidence="5" id="KW-1185">Reference proteome</keyword>
<reference evidence="4 5" key="1">
    <citation type="submission" date="2013-02" db="EMBL/GenBank/DDBJ databases">
        <title>Genome sequence of Candida maltosa Xu316, a potential industrial strain for xylitol and ethanol production.</title>
        <authorList>
            <person name="Yu J."/>
            <person name="Wang Q."/>
            <person name="Geng X."/>
            <person name="Bao W."/>
            <person name="He P."/>
            <person name="Cai J."/>
        </authorList>
    </citation>
    <scope>NUCLEOTIDE SEQUENCE [LARGE SCALE GENOMIC DNA]</scope>
    <source>
        <strain evidence="5">Xu316</strain>
    </source>
</reference>
<proteinExistence type="inferred from homology"/>
<dbReference type="GO" id="GO:0006887">
    <property type="term" value="P:exocytosis"/>
    <property type="evidence" value="ECO:0007669"/>
    <property type="project" value="UniProtKB-KW"/>
</dbReference>
<dbReference type="AlphaFoldDB" id="M3J0C4"/>
<evidence type="ECO:0000313" key="4">
    <source>
        <dbReference type="EMBL" id="EMG45308.1"/>
    </source>
</evidence>
<evidence type="ECO:0000256" key="1">
    <source>
        <dbReference type="ARBA" id="ARBA00009447"/>
    </source>
</evidence>
<dbReference type="HOGENOM" id="CLU_011776_2_0_1"/>
<comment type="caution">
    <text evidence="4">The sequence shown here is derived from an EMBL/GenBank/DDBJ whole genome shotgun (WGS) entry which is preliminary data.</text>
</comment>
<dbReference type="Gene3D" id="1.10.357.50">
    <property type="match status" value="1"/>
</dbReference>
<comment type="similarity">
    <text evidence="1">Belongs to the SEC6 family.</text>
</comment>
<dbReference type="GO" id="GO:0000145">
    <property type="term" value="C:exocyst"/>
    <property type="evidence" value="ECO:0007669"/>
    <property type="project" value="InterPro"/>
</dbReference>
<dbReference type="eggNOG" id="KOG2286">
    <property type="taxonomic scope" value="Eukaryota"/>
</dbReference>
<dbReference type="Gene3D" id="1.10.357.70">
    <property type="entry name" value="Exocyst complex component Sec6, C-terminal domain"/>
    <property type="match status" value="1"/>
</dbReference>
<dbReference type="OMA" id="LAYDSHY"/>
<dbReference type="Proteomes" id="UP000011777">
    <property type="component" value="Unassembled WGS sequence"/>
</dbReference>
<dbReference type="InterPro" id="IPR010326">
    <property type="entry name" value="EXOC3/Sec6"/>
</dbReference>
<dbReference type="GO" id="GO:0051601">
    <property type="term" value="P:exocyst localization"/>
    <property type="evidence" value="ECO:0007669"/>
    <property type="project" value="TreeGrafter"/>
</dbReference>
<dbReference type="InterPro" id="IPR042532">
    <property type="entry name" value="EXOC3/Sec6_C"/>
</dbReference>
<keyword evidence="2" id="KW-0813">Transport</keyword>
<dbReference type="STRING" id="1245528.M3J0C4"/>
<dbReference type="GO" id="GO:0000149">
    <property type="term" value="F:SNARE binding"/>
    <property type="evidence" value="ECO:0007669"/>
    <property type="project" value="TreeGrafter"/>
</dbReference>